<dbReference type="Pfam" id="PF00995">
    <property type="entry name" value="Sec1"/>
    <property type="match status" value="1"/>
</dbReference>
<evidence type="ECO:0000313" key="3">
    <source>
        <dbReference type="EMBL" id="KAE9399275.1"/>
    </source>
</evidence>
<dbReference type="InterPro" id="IPR027482">
    <property type="entry name" value="Sec1-like_dom2"/>
</dbReference>
<proteinExistence type="inferred from homology"/>
<dbReference type="InterPro" id="IPR001619">
    <property type="entry name" value="Sec1-like"/>
</dbReference>
<feature type="region of interest" description="Disordered" evidence="2">
    <location>
        <begin position="259"/>
        <end position="278"/>
    </location>
</feature>
<dbReference type="AlphaFoldDB" id="A0A6A4HRA4"/>
<dbReference type="InterPro" id="IPR036045">
    <property type="entry name" value="Sec1-like_sf"/>
</dbReference>
<dbReference type="Proteomes" id="UP000799118">
    <property type="component" value="Unassembled WGS sequence"/>
</dbReference>
<keyword evidence="4" id="KW-1185">Reference proteome</keyword>
<dbReference type="Gene3D" id="3.40.50.1910">
    <property type="match status" value="2"/>
</dbReference>
<organism evidence="3 4">
    <name type="scientific">Gymnopus androsaceus JB14</name>
    <dbReference type="NCBI Taxonomy" id="1447944"/>
    <lineage>
        <taxon>Eukaryota</taxon>
        <taxon>Fungi</taxon>
        <taxon>Dikarya</taxon>
        <taxon>Basidiomycota</taxon>
        <taxon>Agaricomycotina</taxon>
        <taxon>Agaricomycetes</taxon>
        <taxon>Agaricomycetidae</taxon>
        <taxon>Agaricales</taxon>
        <taxon>Marasmiineae</taxon>
        <taxon>Omphalotaceae</taxon>
        <taxon>Gymnopus</taxon>
    </lineage>
</organism>
<evidence type="ECO:0000256" key="1">
    <source>
        <dbReference type="ARBA" id="ARBA00009884"/>
    </source>
</evidence>
<reference evidence="3" key="1">
    <citation type="journal article" date="2019" name="Environ. Microbiol.">
        <title>Fungal ecological strategies reflected in gene transcription - a case study of two litter decomposers.</title>
        <authorList>
            <person name="Barbi F."/>
            <person name="Kohler A."/>
            <person name="Barry K."/>
            <person name="Baskaran P."/>
            <person name="Daum C."/>
            <person name="Fauchery L."/>
            <person name="Ihrmark K."/>
            <person name="Kuo A."/>
            <person name="LaButti K."/>
            <person name="Lipzen A."/>
            <person name="Morin E."/>
            <person name="Grigoriev I.V."/>
            <person name="Henrissat B."/>
            <person name="Lindahl B."/>
            <person name="Martin F."/>
        </authorList>
    </citation>
    <scope>NUCLEOTIDE SEQUENCE</scope>
    <source>
        <strain evidence="3">JB14</strain>
    </source>
</reference>
<dbReference type="Gene3D" id="3.40.50.2060">
    <property type="match status" value="1"/>
</dbReference>
<dbReference type="GO" id="GO:0016192">
    <property type="term" value="P:vesicle-mediated transport"/>
    <property type="evidence" value="ECO:0007669"/>
    <property type="project" value="InterPro"/>
</dbReference>
<comment type="similarity">
    <text evidence="1">Belongs to the STXBP/unc-18/SEC1 family.</text>
</comment>
<sequence length="652" mass="71562">MEASALDINLLKKINKEALIDVLNSVNGSKTLVLDPSLAGPLGLITEVSLLKQHGVDKMFWLEPGPLASSTTNIVYLCRPKVNYVKTIADHIKRHAKQSLNHNYTLVLVPRLSSLISRLLEEEGVLGDINITAYNLQFLPVAEDVLSLENESAFKDIWMDGDESVVYDSAQALITIQKLFGSFPRLLGKGDHAARLINLLKTYLPQARTPDTPSSNFDSLIVIDRRVDMITPLLTQLTYEGLIDELLGIKNSHVELPASLVSPPDATETSPSTSASLKKEMKKKYHLSSSDALFMELRDLNFSNVGKRLNTVARRLKHDQQVYWSSIKTPTQLREIIGNLSLRTHTGISELLVPITRTQQFNQSQEIQQNLLASYNVSEQISSIEDMIAKGVDLETVVRLLCLASLTSGGIKTKALENIKREFLQAYGYNFLPLLLSLSDPSLAILLPNPLPPSTPSVIHTSKLPFASLRKSLRLLIDDDPEALDELENDISFVYSGYAPISVRLVQCVVQKGGVLSNPAGREKPLKLNGVKETSHADGKIQAHPIVGWRGFEDILEAIPGQTVDVVQDRATSLGGLQARPKVKALPTTTTTVVFFLGGCTYAEIAALRWVARQNHGRNFLIATHGIINGSSIVDGIASIQKVTGRTKDAGI</sequence>
<dbReference type="InterPro" id="IPR043155">
    <property type="entry name" value="VPS33_dom3b"/>
</dbReference>
<dbReference type="PANTHER" id="PTHR11679">
    <property type="entry name" value="VESICLE PROTEIN SORTING-ASSOCIATED"/>
    <property type="match status" value="1"/>
</dbReference>
<accession>A0A6A4HRA4</accession>
<dbReference type="EMBL" id="ML769471">
    <property type="protein sequence ID" value="KAE9399275.1"/>
    <property type="molecule type" value="Genomic_DNA"/>
</dbReference>
<name>A0A6A4HRA4_9AGAR</name>
<gene>
    <name evidence="3" type="ORF">BT96DRAFT_820787</name>
</gene>
<dbReference type="SUPFAM" id="SSF56815">
    <property type="entry name" value="Sec1/munc18-like (SM) proteins"/>
    <property type="match status" value="1"/>
</dbReference>
<dbReference type="InterPro" id="IPR043154">
    <property type="entry name" value="Sec-1-like_dom1"/>
</dbReference>
<feature type="compositionally biased region" description="Polar residues" evidence="2">
    <location>
        <begin position="267"/>
        <end position="276"/>
    </location>
</feature>
<protein>
    <submittedName>
        <fullName evidence="3">Sec1-like protein</fullName>
    </submittedName>
</protein>
<dbReference type="OrthoDB" id="10262287at2759"/>
<evidence type="ECO:0000313" key="4">
    <source>
        <dbReference type="Proteomes" id="UP000799118"/>
    </source>
</evidence>
<evidence type="ECO:0000256" key="2">
    <source>
        <dbReference type="SAM" id="MobiDB-lite"/>
    </source>
</evidence>
<dbReference type="Gene3D" id="1.25.40.850">
    <property type="match status" value="1"/>
</dbReference>